<reference evidence="1 2" key="1">
    <citation type="journal article" date="2011" name="Stand. Genomic Sci.">
        <title>Complete genome sequence of the acetate-degrading sulfate reducer Desulfobacca acetoxidans type strain (ASRB2).</title>
        <authorList>
            <person name="Goker M."/>
            <person name="Teshima H."/>
            <person name="Lapidus A."/>
            <person name="Nolan M."/>
            <person name="Lucas S."/>
            <person name="Hammon N."/>
            <person name="Deshpande S."/>
            <person name="Cheng J.F."/>
            <person name="Tapia R."/>
            <person name="Han C."/>
            <person name="Goodwin L."/>
            <person name="Pitluck S."/>
            <person name="Huntemann M."/>
            <person name="Liolios K."/>
            <person name="Ivanova N."/>
            <person name="Pagani I."/>
            <person name="Mavromatis K."/>
            <person name="Ovchinikova G."/>
            <person name="Pati A."/>
            <person name="Chen A."/>
            <person name="Palaniappan K."/>
            <person name="Land M."/>
            <person name="Hauser L."/>
            <person name="Brambilla E.M."/>
            <person name="Rohde M."/>
            <person name="Spring S."/>
            <person name="Detter J.C."/>
            <person name="Woyke T."/>
            <person name="Bristow J."/>
            <person name="Eisen J.A."/>
            <person name="Markowitz V."/>
            <person name="Hugenholtz P."/>
            <person name="Kyrpides N.C."/>
            <person name="Klenk H.P."/>
        </authorList>
    </citation>
    <scope>NUCLEOTIDE SEQUENCE [LARGE SCALE GENOMIC DNA]</scope>
    <source>
        <strain evidence="2">ATCC 700848 / DSM 11109 / ASRB2</strain>
    </source>
</reference>
<keyword evidence="2" id="KW-1185">Reference proteome</keyword>
<dbReference type="KEGG" id="dao:Desac_1716"/>
<dbReference type="RefSeq" id="WP_013706667.1">
    <property type="nucleotide sequence ID" value="NC_015388.1"/>
</dbReference>
<gene>
    <name evidence="1" type="ordered locus">Desac_1716</name>
</gene>
<dbReference type="OrthoDB" id="7189299at2"/>
<protein>
    <submittedName>
        <fullName evidence="1">Uncharacterized protein</fullName>
    </submittedName>
</protein>
<sequence>MSDFDRFLQLFTDGVKDLAQKEFSEFVQAALDDGVSFMTKFKSDVEEWGMKLARGEMTANDVEWLMQGKKDLAEMNALKQAGLAQARIQEFVNGVLKIASESLVKVFLPS</sequence>
<evidence type="ECO:0000313" key="1">
    <source>
        <dbReference type="EMBL" id="AEB09557.1"/>
    </source>
</evidence>
<dbReference type="eggNOG" id="ENOG5033IPG">
    <property type="taxonomic scope" value="Bacteria"/>
</dbReference>
<proteinExistence type="predicted"/>
<evidence type="ECO:0000313" key="2">
    <source>
        <dbReference type="Proteomes" id="UP000000483"/>
    </source>
</evidence>
<dbReference type="STRING" id="880072.Desac_1716"/>
<dbReference type="AlphaFoldDB" id="F2NCY3"/>
<organism evidence="1 2">
    <name type="scientific">Desulfobacca acetoxidans (strain ATCC 700848 / DSM 11109 / ASRB2)</name>
    <dbReference type="NCBI Taxonomy" id="880072"/>
    <lineage>
        <taxon>Bacteria</taxon>
        <taxon>Pseudomonadati</taxon>
        <taxon>Thermodesulfobacteriota</taxon>
        <taxon>Desulfobaccia</taxon>
        <taxon>Desulfobaccales</taxon>
        <taxon>Desulfobaccaceae</taxon>
        <taxon>Desulfobacca</taxon>
    </lineage>
</organism>
<name>F2NCY3_DESAR</name>
<accession>F2NCY3</accession>
<reference evidence="2" key="2">
    <citation type="submission" date="2011-03" db="EMBL/GenBank/DDBJ databases">
        <title>The complete genome of Desulfobacca acetoxidans DSM 11109.</title>
        <authorList>
            <consortium name="US DOE Joint Genome Institute (JGI-PGF)"/>
            <person name="Lucas S."/>
            <person name="Copeland A."/>
            <person name="Lapidus A."/>
            <person name="Bruce D."/>
            <person name="Goodwin L."/>
            <person name="Pitluck S."/>
            <person name="Peters L."/>
            <person name="Kyrpides N."/>
            <person name="Mavromatis K."/>
            <person name="Ivanova N."/>
            <person name="Ovchinnikova G."/>
            <person name="Teshima H."/>
            <person name="Detter J.C."/>
            <person name="Han C."/>
            <person name="Land M."/>
            <person name="Hauser L."/>
            <person name="Markowitz V."/>
            <person name="Cheng J.-F."/>
            <person name="Hugenholtz P."/>
            <person name="Woyke T."/>
            <person name="Wu D."/>
            <person name="Spring S."/>
            <person name="Schueler E."/>
            <person name="Brambilla E."/>
            <person name="Klenk H.-P."/>
            <person name="Eisen J.A."/>
        </authorList>
    </citation>
    <scope>NUCLEOTIDE SEQUENCE [LARGE SCALE GENOMIC DNA]</scope>
    <source>
        <strain evidence="2">ATCC 700848 / DSM 11109 / ASRB2</strain>
    </source>
</reference>
<dbReference type="Proteomes" id="UP000000483">
    <property type="component" value="Chromosome"/>
</dbReference>
<dbReference type="EMBL" id="CP002629">
    <property type="protein sequence ID" value="AEB09557.1"/>
    <property type="molecule type" value="Genomic_DNA"/>
</dbReference>
<dbReference type="HOGENOM" id="CLU_173136_0_0_7"/>